<keyword evidence="2" id="KW-1185">Reference proteome</keyword>
<organism evidence="1 2">
    <name type="scientific">Nocardia elegans</name>
    <dbReference type="NCBI Taxonomy" id="300029"/>
    <lineage>
        <taxon>Bacteria</taxon>
        <taxon>Bacillati</taxon>
        <taxon>Actinomycetota</taxon>
        <taxon>Actinomycetes</taxon>
        <taxon>Mycobacteriales</taxon>
        <taxon>Nocardiaceae</taxon>
        <taxon>Nocardia</taxon>
    </lineage>
</organism>
<name>A0ABW6TP02_9NOCA</name>
<evidence type="ECO:0000313" key="2">
    <source>
        <dbReference type="Proteomes" id="UP001602089"/>
    </source>
</evidence>
<dbReference type="EMBL" id="JBIATK010000018">
    <property type="protein sequence ID" value="MFF4027808.1"/>
    <property type="molecule type" value="Genomic_DNA"/>
</dbReference>
<dbReference type="Proteomes" id="UP001602089">
    <property type="component" value="Unassembled WGS sequence"/>
</dbReference>
<gene>
    <name evidence="1" type="ORF">ACFYY5_33685</name>
</gene>
<sequence>MTVSCGVLGAGIAGAGTGSAGMFDYPPPTPTVTLLPHGVVRIEAGVGTPGGGSWWCGGATFDPPSYVVAPHGAPLPQDLQFPPGSVVNLDCSSGEYHSKAQIQTLP</sequence>
<protein>
    <recommendedName>
        <fullName evidence="3">Secreted protein</fullName>
    </recommendedName>
</protein>
<evidence type="ECO:0008006" key="3">
    <source>
        <dbReference type="Google" id="ProtNLM"/>
    </source>
</evidence>
<accession>A0ABW6TP02</accession>
<dbReference type="RefSeq" id="WP_387132784.1">
    <property type="nucleotide sequence ID" value="NZ_JBIATK010000018.1"/>
</dbReference>
<reference evidence="1 2" key="1">
    <citation type="submission" date="2024-10" db="EMBL/GenBank/DDBJ databases">
        <title>The Natural Products Discovery Center: Release of the First 8490 Sequenced Strains for Exploring Actinobacteria Biosynthetic Diversity.</title>
        <authorList>
            <person name="Kalkreuter E."/>
            <person name="Kautsar S.A."/>
            <person name="Yang D."/>
            <person name="Bader C.D."/>
            <person name="Teijaro C.N."/>
            <person name="Fluegel L."/>
            <person name="Davis C.M."/>
            <person name="Simpson J.R."/>
            <person name="Lauterbach L."/>
            <person name="Steele A.D."/>
            <person name="Gui C."/>
            <person name="Meng S."/>
            <person name="Li G."/>
            <person name="Viehrig K."/>
            <person name="Ye F."/>
            <person name="Su P."/>
            <person name="Kiefer A.F."/>
            <person name="Nichols A."/>
            <person name="Cepeda A.J."/>
            <person name="Yan W."/>
            <person name="Fan B."/>
            <person name="Jiang Y."/>
            <person name="Adhikari A."/>
            <person name="Zheng C.-J."/>
            <person name="Schuster L."/>
            <person name="Cowan T.M."/>
            <person name="Smanski M.J."/>
            <person name="Chevrette M.G."/>
            <person name="De Carvalho L.P.S."/>
            <person name="Shen B."/>
        </authorList>
    </citation>
    <scope>NUCLEOTIDE SEQUENCE [LARGE SCALE GENOMIC DNA]</scope>
    <source>
        <strain evidence="1 2">NPDC001867</strain>
    </source>
</reference>
<proteinExistence type="predicted"/>
<evidence type="ECO:0000313" key="1">
    <source>
        <dbReference type="EMBL" id="MFF4027808.1"/>
    </source>
</evidence>
<comment type="caution">
    <text evidence="1">The sequence shown here is derived from an EMBL/GenBank/DDBJ whole genome shotgun (WGS) entry which is preliminary data.</text>
</comment>